<proteinExistence type="predicted"/>
<evidence type="ECO:0008006" key="2">
    <source>
        <dbReference type="Google" id="ProtNLM"/>
    </source>
</evidence>
<organism evidence="1">
    <name type="scientific">Actinoplanes campanulatus</name>
    <dbReference type="NCBI Taxonomy" id="113559"/>
    <lineage>
        <taxon>Bacteria</taxon>
        <taxon>Bacillati</taxon>
        <taxon>Actinomycetota</taxon>
        <taxon>Actinomycetes</taxon>
        <taxon>Micromonosporales</taxon>
        <taxon>Micromonosporaceae</taxon>
        <taxon>Actinoplanes</taxon>
    </lineage>
</organism>
<accession>A0ABQ3WDZ7</accession>
<evidence type="ECO:0000313" key="1">
    <source>
        <dbReference type="EMBL" id="GID44595.1"/>
    </source>
</evidence>
<name>A0ABQ3WDZ7_9ACTN</name>
<sequence>MKRLAAGRPRIPAQRPVTDTLLDLGTGACLRLAASTDPREVDRTLLAALHGEIERAGQRGWQTSEMVRAVRREHSARHSRLVTGPEPLPEWADRNGLDRVTAIESMVQVLRLLTSMPRVGPVSPAPAGEPGRQLLDRVRGLLAEAEGTDDAEIAEARTLAAQELLRENTGDGRTGGRRIAVDNPYEQPKAQLLRAVAAANGCHAVWMQEFGLVDVTGPVTGLYATELLFGSLLAQAARAMNLIDSKSRTVRQTFLTAYAERIADRLGAPTEFKISG</sequence>
<gene>
    <name evidence="1" type="ORF">Aca07nite_18700</name>
</gene>
<dbReference type="EMBL" id="BOMF01000034">
    <property type="protein sequence ID" value="GID44595.1"/>
    <property type="molecule type" value="Genomic_DNA"/>
</dbReference>
<protein>
    <recommendedName>
        <fullName evidence="2">DUF222 domain-containing protein</fullName>
    </recommendedName>
</protein>
<comment type="caution">
    <text evidence="1">The sequence shown here is derived from an EMBL/GenBank/DDBJ whole genome shotgun (WGS) entry which is preliminary data.</text>
</comment>
<reference evidence="1" key="1">
    <citation type="submission" date="2021-01" db="EMBL/GenBank/DDBJ databases">
        <title>Whole genome shotgun sequence of Actinoplanes capillaceus NBRC 16408.</title>
        <authorList>
            <person name="Komaki H."/>
            <person name="Tamura T."/>
        </authorList>
    </citation>
    <scope>NUCLEOTIDE SEQUENCE [LARGE SCALE GENOMIC DNA]</scope>
    <source>
        <strain evidence="1">NBRC 16408</strain>
    </source>
</reference>